<gene>
    <name evidence="1" type="ORF">HELGO_WM36988</name>
</gene>
<dbReference type="InterPro" id="IPR012441">
    <property type="entry name" value="DUF1643"/>
</dbReference>
<reference evidence="1" key="1">
    <citation type="submission" date="2020-01" db="EMBL/GenBank/DDBJ databases">
        <authorList>
            <person name="Meier V. D."/>
            <person name="Meier V D."/>
        </authorList>
    </citation>
    <scope>NUCLEOTIDE SEQUENCE</scope>
    <source>
        <strain evidence="1">HLG_WM_MAG_09</strain>
    </source>
</reference>
<dbReference type="AlphaFoldDB" id="A0A6S6TC10"/>
<proteinExistence type="predicted"/>
<protein>
    <recommendedName>
        <fullName evidence="2">DUF1643 domain-containing protein</fullName>
    </recommendedName>
</protein>
<dbReference type="EMBL" id="CACVAT010000263">
    <property type="protein sequence ID" value="CAA6816665.1"/>
    <property type="molecule type" value="Genomic_DNA"/>
</dbReference>
<accession>A0A6S6TC10</accession>
<name>A0A6S6TC10_9GAMM</name>
<organism evidence="1">
    <name type="scientific">uncultured Thiotrichaceae bacterium</name>
    <dbReference type="NCBI Taxonomy" id="298394"/>
    <lineage>
        <taxon>Bacteria</taxon>
        <taxon>Pseudomonadati</taxon>
        <taxon>Pseudomonadota</taxon>
        <taxon>Gammaproteobacteria</taxon>
        <taxon>Thiotrichales</taxon>
        <taxon>Thiotrichaceae</taxon>
        <taxon>environmental samples</taxon>
    </lineage>
</organism>
<sequence>MVIGLNPSTADEVADDPTLIRCMNFAKSWGYGGVCMSNLFAYRATAPGDMKAQTDPVGADNDAWLIKLAEEAGIVVAAWGNDGNFLNRSSEVREMIPNLHCLKMNKSGEPAHPLYLKADLKPVAMDAS</sequence>
<evidence type="ECO:0008006" key="2">
    <source>
        <dbReference type="Google" id="ProtNLM"/>
    </source>
</evidence>
<evidence type="ECO:0000313" key="1">
    <source>
        <dbReference type="EMBL" id="CAA6816665.1"/>
    </source>
</evidence>
<dbReference type="Pfam" id="PF07799">
    <property type="entry name" value="DUF1643"/>
    <property type="match status" value="1"/>
</dbReference>